<evidence type="ECO:0008006" key="4">
    <source>
        <dbReference type="Google" id="ProtNLM"/>
    </source>
</evidence>
<feature type="chain" id="PRO_5041441807" description="Tetratricopeptide repeat-containing protein" evidence="1">
    <location>
        <begin position="26"/>
        <end position="584"/>
    </location>
</feature>
<evidence type="ECO:0000313" key="3">
    <source>
        <dbReference type="Proteomes" id="UP001156601"/>
    </source>
</evidence>
<dbReference type="Proteomes" id="UP001156601">
    <property type="component" value="Unassembled WGS sequence"/>
</dbReference>
<reference evidence="2" key="2">
    <citation type="submission" date="2023-01" db="EMBL/GenBank/DDBJ databases">
        <title>Draft genome sequence of Agaribacter marinus strain NBRC 110023.</title>
        <authorList>
            <person name="Sun Q."/>
            <person name="Mori K."/>
        </authorList>
    </citation>
    <scope>NUCLEOTIDE SEQUENCE</scope>
    <source>
        <strain evidence="2">NBRC 110023</strain>
    </source>
</reference>
<keyword evidence="3" id="KW-1185">Reference proteome</keyword>
<comment type="caution">
    <text evidence="2">The sequence shown here is derived from an EMBL/GenBank/DDBJ whole genome shotgun (WGS) entry which is preliminary data.</text>
</comment>
<evidence type="ECO:0000313" key="2">
    <source>
        <dbReference type="EMBL" id="GLR71522.1"/>
    </source>
</evidence>
<organism evidence="2 3">
    <name type="scientific">Agaribacter marinus</name>
    <dbReference type="NCBI Taxonomy" id="1431249"/>
    <lineage>
        <taxon>Bacteria</taxon>
        <taxon>Pseudomonadati</taxon>
        <taxon>Pseudomonadota</taxon>
        <taxon>Gammaproteobacteria</taxon>
        <taxon>Alteromonadales</taxon>
        <taxon>Alteromonadaceae</taxon>
        <taxon>Agaribacter</taxon>
    </lineage>
</organism>
<protein>
    <recommendedName>
        <fullName evidence="4">Tetratricopeptide repeat-containing protein</fullName>
    </recommendedName>
</protein>
<dbReference type="AlphaFoldDB" id="A0AA37WIU5"/>
<gene>
    <name evidence="2" type="ORF">GCM10007852_24300</name>
</gene>
<sequence length="584" mass="67262">MGLIRLRYVLILIFSFASMSFVAHCQTPSELYQEAEAAFNNGEWQKAHDFYQKYILTRPRPPPRFQKYVNNRIRYLQAQKGAVDEMAIERERQRQASLVVKVNPRVRDFKVTKGQLQSAEDITSNLKILASKSKAIVQKFNADASLKTSLMVEADTRLLPEYDALADSIFRFIAVKPASNEHYVNAVINTDVLREEWRRSFANLSPLDFQLYSPYSNKFVNIFESRLRKYRNMFTGFGLDLDKIVDEIMAGAWNIYDPSRVLQKYFPENDGRAEVYPEKVTLAFQSINGKMDYYWALLPKDSAPKLQAEKIASDINRVSGLWHSLAVIKAHNAYGGWGTDYMPLPVREAIDASEARRRSDAKKLRRSISQVSADQRNPNVYGFVLSVSTKAEVMDNYTSMLERFFAEKAFSFPRIGVNSTGLLDRPFFLRRADMPVNGHDLEISCLEYKAIRKGNTQAIDCFFFEKNILVGFNLNLSQENCAENCVGYKPYIMHLRKYGFDFLDESSLVEEGVTKQVWAKFDSDKFKMNVTLWGALYSIKREKSRFFERESSGFRQFAQLCVFPKKIEALLKDVSTNTPSYTCT</sequence>
<accession>A0AA37WIU5</accession>
<keyword evidence="1" id="KW-0732">Signal</keyword>
<name>A0AA37WIU5_9ALTE</name>
<dbReference type="RefSeq" id="WP_284217877.1">
    <property type="nucleotide sequence ID" value="NZ_BSOT01000006.1"/>
</dbReference>
<evidence type="ECO:0000256" key="1">
    <source>
        <dbReference type="SAM" id="SignalP"/>
    </source>
</evidence>
<dbReference type="EMBL" id="BSOT01000006">
    <property type="protein sequence ID" value="GLR71522.1"/>
    <property type="molecule type" value="Genomic_DNA"/>
</dbReference>
<reference evidence="2" key="1">
    <citation type="journal article" date="2014" name="Int. J. Syst. Evol. Microbiol.">
        <title>Complete genome sequence of Corynebacterium casei LMG S-19264T (=DSM 44701T), isolated from a smear-ripened cheese.</title>
        <authorList>
            <consortium name="US DOE Joint Genome Institute (JGI-PGF)"/>
            <person name="Walter F."/>
            <person name="Albersmeier A."/>
            <person name="Kalinowski J."/>
            <person name="Ruckert C."/>
        </authorList>
    </citation>
    <scope>NUCLEOTIDE SEQUENCE</scope>
    <source>
        <strain evidence="2">NBRC 110023</strain>
    </source>
</reference>
<proteinExistence type="predicted"/>
<feature type="signal peptide" evidence="1">
    <location>
        <begin position="1"/>
        <end position="25"/>
    </location>
</feature>